<reference evidence="1 2" key="1">
    <citation type="journal article" date="2013" name="Genome Announc.">
        <title>Draft Genome Sequence of Desulfotignum phosphitoxidans DSM 13687 Strain FiPS-3.</title>
        <authorList>
            <person name="Poehlein A."/>
            <person name="Daniel R."/>
            <person name="Simeonova D.D."/>
        </authorList>
    </citation>
    <scope>NUCLEOTIDE SEQUENCE [LARGE SCALE GENOMIC DNA]</scope>
    <source>
        <strain evidence="1 2">DSM 13687</strain>
    </source>
</reference>
<name>S0G1M2_9BACT</name>
<dbReference type="Proteomes" id="UP000014216">
    <property type="component" value="Unassembled WGS sequence"/>
</dbReference>
<dbReference type="Pfam" id="PF13489">
    <property type="entry name" value="Methyltransf_23"/>
    <property type="match status" value="1"/>
</dbReference>
<organism evidence="1 2">
    <name type="scientific">Desulfotignum phosphitoxidans DSM 13687</name>
    <dbReference type="NCBI Taxonomy" id="1286635"/>
    <lineage>
        <taxon>Bacteria</taxon>
        <taxon>Pseudomonadati</taxon>
        <taxon>Thermodesulfobacteriota</taxon>
        <taxon>Desulfobacteria</taxon>
        <taxon>Desulfobacterales</taxon>
        <taxon>Desulfobacteraceae</taxon>
        <taxon>Desulfotignum</taxon>
    </lineage>
</organism>
<dbReference type="Gene3D" id="3.40.50.1820">
    <property type="entry name" value="alpha/beta hydrolase"/>
    <property type="match status" value="1"/>
</dbReference>
<comment type="caution">
    <text evidence="1">The sequence shown here is derived from an EMBL/GenBank/DDBJ whole genome shotgun (WGS) entry which is preliminary data.</text>
</comment>
<dbReference type="EMBL" id="APJX01000002">
    <property type="protein sequence ID" value="EMS80825.1"/>
    <property type="molecule type" value="Genomic_DNA"/>
</dbReference>
<keyword evidence="1" id="KW-0378">Hydrolase</keyword>
<protein>
    <submittedName>
        <fullName evidence="1">tRNA-specific adenosine deaminase TadA</fullName>
        <ecNumber evidence="1">3.5.4.-</ecNumber>
    </submittedName>
</protein>
<dbReference type="EC" id="3.5.4.-" evidence="1"/>
<dbReference type="InterPro" id="IPR029063">
    <property type="entry name" value="SAM-dependent_MTases_sf"/>
</dbReference>
<dbReference type="SUPFAM" id="SSF53335">
    <property type="entry name" value="S-adenosyl-L-methionine-dependent methyltransferases"/>
    <property type="match status" value="1"/>
</dbReference>
<dbReference type="AlphaFoldDB" id="S0G1M2"/>
<gene>
    <name evidence="1" type="primary">tadA</name>
    <name evidence="1" type="ORF">Dpo_2c05280</name>
</gene>
<dbReference type="Gene3D" id="3.40.50.150">
    <property type="entry name" value="Vaccinia Virus protein VP39"/>
    <property type="match status" value="2"/>
</dbReference>
<accession>S0G1M2</accession>
<dbReference type="GO" id="GO:0016787">
    <property type="term" value="F:hydrolase activity"/>
    <property type="evidence" value="ECO:0007669"/>
    <property type="project" value="UniProtKB-KW"/>
</dbReference>
<sequence>MYKKYCLMQDEPSISFPSPPEKISYTAEKRKIPRTVCRLTDISSKNINIPIVSIKNISPEGCLLSFRGDLCLKDKIDLEFWLPDDSRKIETTGIISYVIKNCFKGINSAGVLFADINEIDQKRIYNFIVSTASSSALKNMQETISKEKIADKYKISAPGKINTFFNHVMKERIPLTVLFENSQNVFELIINKINIQDQVFITENQTDIITLELSENHPSYFSFYFDGGSYYFKTKCIGYDNDSVIFAFPPILYQLEKRACNREMSVDYIQISIHLDGIPDRQFQGRLIDISRRGFLCEFSLDQWIENSIKSGQAINYTLNKNYGLGSFGEIRHVIKKQGFNGSNVLQIGVEAGIKRSDFIFKKFCDSEWKKKKLYQKILPSFVRQMPRSRVVTYNNSSGKKITALLNYTRKNTLAPVVILPPAFGKKKETLSPLVSTLITNYRHVNEDIITIRYDGINRPGESYNKEMFPKRGYEMLHYQITQGLDDLRSTLRYVYNNPLFKPSMVILVAFSMSALDARKIMIDPNNEKIDYLINVMGATCGQSSFGNVMGGMDIIGNARIGIQSGLAGVLGHLLDVDNIARDLIDNKYAYITDARLDMSKISTPVTWIYGKYDRWIPENEIIDMMSIKSDGMREVIEIPAGHNLRSSDDAIKTFKLITQLIYRMQFKKDFNPIAPDRKNMVALITYERERLENTEKFRPDDYWKQYLMGQGNSVGYDFYKNIKVFREFLTLQSELIGLENGEVFADIGCGTGIFIENMLLDLAERKKNINDTHLVLVDLVREALDKSKAKCEKIFKSYKSLVPEKIELIQMDLDPNRLIPVKKFVKEDSLDFNFLRNRIDGLMNITIDQLLQNNSPRLYAIMKGAVLTPDDSAYLKDIFSIDAYETILEFNRAARFINKDLFAHDMINEKYVHQNLIRDEDYIHIRTSDLIFKRLDFSKNGLEMNLNFKANYFNKIVASLFISYLYNPDDIIYDFYRMLKPGGRLLVSSMKPDSDISLIFTDYINKVQKFDLADTEIKDQEMNLTAARAMLNEAASLFELEEDGYFRFYSDKELVAMLENAGFKDITVTSSLGKPEQVVILTGEKPYS</sequence>
<keyword evidence="2" id="KW-1185">Reference proteome</keyword>
<proteinExistence type="predicted"/>
<dbReference type="InterPro" id="IPR029058">
    <property type="entry name" value="AB_hydrolase_fold"/>
</dbReference>
<dbReference type="CDD" id="cd02440">
    <property type="entry name" value="AdoMet_MTases"/>
    <property type="match status" value="1"/>
</dbReference>
<evidence type="ECO:0000313" key="1">
    <source>
        <dbReference type="EMBL" id="EMS80825.1"/>
    </source>
</evidence>
<evidence type="ECO:0000313" key="2">
    <source>
        <dbReference type="Proteomes" id="UP000014216"/>
    </source>
</evidence>
<dbReference type="SUPFAM" id="SSF53474">
    <property type="entry name" value="alpha/beta-Hydrolases"/>
    <property type="match status" value="1"/>
</dbReference>